<sequence>MDESVEFQLEGSATVEAGPEANMAAECMLLAMDELITNMSLAYDRLQQLERLGKHKDYELITEIFERCHLLDKLLASLRHILATYVRHAERSSRRPSLDPTLLDFLSDCSATVIELKDQVEFQRDAHIDKNAEADWTVVSGNPESEDDVISLATFASLSLDDDDFEEPHWNINETLQLIRDDLNRLIDHLANFVPILRIDLKDFLSASMFPRVPPDEMINGPDGCHEYIQCSPAHGLGALRRSLYQLNDEIKANQALLDAHGCSFPEIVQPELRRLMREQSTAILTLTELLTNHGSEWIDSMLAGKIGFGDFCQLDESHIRDFTSRYLRRNKALRHQATGGRRMMFKVEADEKERENERKRLEMWRRGTADLNGLLMAAPVYGLDRF</sequence>
<evidence type="ECO:0000313" key="2">
    <source>
        <dbReference type="Proteomes" id="UP000799776"/>
    </source>
</evidence>
<name>A0A9P4I091_9PEZI</name>
<dbReference type="OrthoDB" id="5396849at2759"/>
<reference evidence="1" key="1">
    <citation type="journal article" date="2020" name="Stud. Mycol.">
        <title>101 Dothideomycetes genomes: a test case for predicting lifestyles and emergence of pathogens.</title>
        <authorList>
            <person name="Haridas S."/>
            <person name="Albert R."/>
            <person name="Binder M."/>
            <person name="Bloem J."/>
            <person name="Labutti K."/>
            <person name="Salamov A."/>
            <person name="Andreopoulos B."/>
            <person name="Baker S."/>
            <person name="Barry K."/>
            <person name="Bills G."/>
            <person name="Bluhm B."/>
            <person name="Cannon C."/>
            <person name="Castanera R."/>
            <person name="Culley D."/>
            <person name="Daum C."/>
            <person name="Ezra D."/>
            <person name="Gonzalez J."/>
            <person name="Henrissat B."/>
            <person name="Kuo A."/>
            <person name="Liang C."/>
            <person name="Lipzen A."/>
            <person name="Lutzoni F."/>
            <person name="Magnuson J."/>
            <person name="Mondo S."/>
            <person name="Nolan M."/>
            <person name="Ohm R."/>
            <person name="Pangilinan J."/>
            <person name="Park H.-J."/>
            <person name="Ramirez L."/>
            <person name="Alfaro M."/>
            <person name="Sun H."/>
            <person name="Tritt A."/>
            <person name="Yoshinaga Y."/>
            <person name="Zwiers L.-H."/>
            <person name="Turgeon B."/>
            <person name="Goodwin S."/>
            <person name="Spatafora J."/>
            <person name="Crous P."/>
            <person name="Grigoriev I."/>
        </authorList>
    </citation>
    <scope>NUCLEOTIDE SEQUENCE</scope>
    <source>
        <strain evidence="1">CBS 121410</strain>
    </source>
</reference>
<dbReference type="AlphaFoldDB" id="A0A9P4I091"/>
<comment type="caution">
    <text evidence="1">The sequence shown here is derived from an EMBL/GenBank/DDBJ whole genome shotgun (WGS) entry which is preliminary data.</text>
</comment>
<accession>A0A9P4I091</accession>
<dbReference type="Proteomes" id="UP000799776">
    <property type="component" value="Unassembled WGS sequence"/>
</dbReference>
<evidence type="ECO:0000313" key="1">
    <source>
        <dbReference type="EMBL" id="KAF2090154.1"/>
    </source>
</evidence>
<gene>
    <name evidence="1" type="ORF">K490DRAFT_54557</name>
</gene>
<proteinExistence type="predicted"/>
<protein>
    <submittedName>
        <fullName evidence="1">Uncharacterized protein</fullName>
    </submittedName>
</protein>
<keyword evidence="2" id="KW-1185">Reference proteome</keyword>
<organism evidence="1 2">
    <name type="scientific">Saccharata proteae CBS 121410</name>
    <dbReference type="NCBI Taxonomy" id="1314787"/>
    <lineage>
        <taxon>Eukaryota</taxon>
        <taxon>Fungi</taxon>
        <taxon>Dikarya</taxon>
        <taxon>Ascomycota</taxon>
        <taxon>Pezizomycotina</taxon>
        <taxon>Dothideomycetes</taxon>
        <taxon>Dothideomycetes incertae sedis</taxon>
        <taxon>Botryosphaeriales</taxon>
        <taxon>Saccharataceae</taxon>
        <taxon>Saccharata</taxon>
    </lineage>
</organism>
<dbReference type="EMBL" id="ML978713">
    <property type="protein sequence ID" value="KAF2090154.1"/>
    <property type="molecule type" value="Genomic_DNA"/>
</dbReference>